<dbReference type="InterPro" id="IPR011992">
    <property type="entry name" value="EF-hand-dom_pair"/>
</dbReference>
<organism evidence="3 4">
    <name type="scientific">Tritrichomonas musculus</name>
    <dbReference type="NCBI Taxonomy" id="1915356"/>
    <lineage>
        <taxon>Eukaryota</taxon>
        <taxon>Metamonada</taxon>
        <taxon>Parabasalia</taxon>
        <taxon>Tritrichomonadida</taxon>
        <taxon>Tritrichomonadidae</taxon>
        <taxon>Tritrichomonas</taxon>
    </lineage>
</organism>
<evidence type="ECO:0000313" key="4">
    <source>
        <dbReference type="Proteomes" id="UP001470230"/>
    </source>
</evidence>
<feature type="domain" description="EF-hand" evidence="2">
    <location>
        <begin position="28"/>
        <end position="63"/>
    </location>
</feature>
<dbReference type="PROSITE" id="PS50222">
    <property type="entry name" value="EF_HAND_2"/>
    <property type="match status" value="2"/>
</dbReference>
<dbReference type="Proteomes" id="UP001470230">
    <property type="component" value="Unassembled WGS sequence"/>
</dbReference>
<evidence type="ECO:0000256" key="1">
    <source>
        <dbReference type="ARBA" id="ARBA00022837"/>
    </source>
</evidence>
<dbReference type="SUPFAM" id="SSF47473">
    <property type="entry name" value="EF-hand"/>
    <property type="match status" value="1"/>
</dbReference>
<reference evidence="3 4" key="1">
    <citation type="submission" date="2024-04" db="EMBL/GenBank/DDBJ databases">
        <title>Tritrichomonas musculus Genome.</title>
        <authorList>
            <person name="Alves-Ferreira E."/>
            <person name="Grigg M."/>
            <person name="Lorenzi H."/>
            <person name="Galac M."/>
        </authorList>
    </citation>
    <scope>NUCLEOTIDE SEQUENCE [LARGE SCALE GENOMIC DNA]</scope>
    <source>
        <strain evidence="3 4">EAF2021</strain>
    </source>
</reference>
<proteinExistence type="predicted"/>
<dbReference type="PROSITE" id="PS00018">
    <property type="entry name" value="EF_HAND_1"/>
    <property type="match status" value="1"/>
</dbReference>
<comment type="caution">
    <text evidence="3">The sequence shown here is derived from an EMBL/GenBank/DDBJ whole genome shotgun (WGS) entry which is preliminary data.</text>
</comment>
<keyword evidence="1" id="KW-0106">Calcium</keyword>
<keyword evidence="4" id="KW-1185">Reference proteome</keyword>
<dbReference type="InterPro" id="IPR002048">
    <property type="entry name" value="EF_hand_dom"/>
</dbReference>
<evidence type="ECO:0000259" key="2">
    <source>
        <dbReference type="PROSITE" id="PS50222"/>
    </source>
</evidence>
<name>A0ABR2HJ01_9EUKA</name>
<dbReference type="InterPro" id="IPR018247">
    <property type="entry name" value="EF_Hand_1_Ca_BS"/>
</dbReference>
<accession>A0ABR2HJ01</accession>
<sequence length="153" mass="17653">MILKNKEVNKNNEENNFSKERIVSEANLCNTDVKSLIKKYDKNSTGKLEFDEFLGFLKEAFGIGDALSPSLIKQVRFIFDGMDVDGSHSRASFDELTDTCENFGEKSLCPEEFETRCITEFGKSKKSLEYWEFYKIFTGETLDKNSPDYDPYE</sequence>
<dbReference type="SMART" id="SM00054">
    <property type="entry name" value="EFh"/>
    <property type="match status" value="1"/>
</dbReference>
<dbReference type="EMBL" id="JAPFFF010000027">
    <property type="protein sequence ID" value="KAK8847764.1"/>
    <property type="molecule type" value="Genomic_DNA"/>
</dbReference>
<gene>
    <name evidence="3" type="ORF">M9Y10_018794</name>
</gene>
<evidence type="ECO:0000313" key="3">
    <source>
        <dbReference type="EMBL" id="KAK8847764.1"/>
    </source>
</evidence>
<protein>
    <recommendedName>
        <fullName evidence="2">EF-hand domain-containing protein</fullName>
    </recommendedName>
</protein>
<dbReference type="Gene3D" id="1.10.238.10">
    <property type="entry name" value="EF-hand"/>
    <property type="match status" value="1"/>
</dbReference>
<feature type="domain" description="EF-hand" evidence="2">
    <location>
        <begin position="70"/>
        <end position="106"/>
    </location>
</feature>